<reference evidence="2" key="1">
    <citation type="journal article" date="2019" name="Int. J. Syst. Evol. Microbiol.">
        <title>The Global Catalogue of Microorganisms (GCM) 10K type strain sequencing project: providing services to taxonomists for standard genome sequencing and annotation.</title>
        <authorList>
            <consortium name="The Broad Institute Genomics Platform"/>
            <consortium name="The Broad Institute Genome Sequencing Center for Infectious Disease"/>
            <person name="Wu L."/>
            <person name="Ma J."/>
        </authorList>
    </citation>
    <scope>NUCLEOTIDE SEQUENCE [LARGE SCALE GENOMIC DNA]</scope>
    <source>
        <strain evidence="2">CGMCC 1.10106</strain>
    </source>
</reference>
<protein>
    <submittedName>
        <fullName evidence="1">Uncharacterized protein</fullName>
    </submittedName>
</protein>
<comment type="caution">
    <text evidence="1">The sequence shown here is derived from an EMBL/GenBank/DDBJ whole genome shotgun (WGS) entry which is preliminary data.</text>
</comment>
<proteinExistence type="predicted"/>
<dbReference type="EMBL" id="BMDW01000003">
    <property type="protein sequence ID" value="GGA40112.1"/>
    <property type="molecule type" value="Genomic_DNA"/>
</dbReference>
<accession>A0ABQ1GB63</accession>
<gene>
    <name evidence="1" type="ORF">GCM10011395_07980</name>
</gene>
<dbReference type="Proteomes" id="UP000618591">
    <property type="component" value="Unassembled WGS sequence"/>
</dbReference>
<name>A0ABQ1GB63_9SPHN</name>
<keyword evidence="2" id="KW-1185">Reference proteome</keyword>
<evidence type="ECO:0000313" key="1">
    <source>
        <dbReference type="EMBL" id="GGA40112.1"/>
    </source>
</evidence>
<evidence type="ECO:0000313" key="2">
    <source>
        <dbReference type="Proteomes" id="UP000618591"/>
    </source>
</evidence>
<sequence length="57" mass="6470">MQEDRKGPYYAVRASQARSLADKATDAGIRQIHVEMATQYEMLAHGDDAFPFRRAVE</sequence>
<dbReference type="RefSeq" id="WP_188445564.1">
    <property type="nucleotide sequence ID" value="NZ_BMDW01000003.1"/>
</dbReference>
<organism evidence="1 2">
    <name type="scientific">Sphingomonas psychrolutea</name>
    <dbReference type="NCBI Taxonomy" id="1259676"/>
    <lineage>
        <taxon>Bacteria</taxon>
        <taxon>Pseudomonadati</taxon>
        <taxon>Pseudomonadota</taxon>
        <taxon>Alphaproteobacteria</taxon>
        <taxon>Sphingomonadales</taxon>
        <taxon>Sphingomonadaceae</taxon>
        <taxon>Sphingomonas</taxon>
    </lineage>
</organism>